<dbReference type="InterPro" id="IPR006311">
    <property type="entry name" value="TAT_signal"/>
</dbReference>
<proteinExistence type="predicted"/>
<sequence length="438" mass="44081">MRPERAAGRRHGLAAALASTAAVALLGGTVGGLLGAAPAVAEKIGEPPTRVALEGAVLRWGINHESSNRAHAPDTFNYLSAGRVADPGRGGTALPRSAWKQRAGAVRVQKWDGRRWRAATWAGLRTDASGAPLGSPASGSTSGLRFTIGEGEGYVDPAAGTARVAWDGDVTVVYYSGMSMFHLSDPELEVADGRGTLTATVSGYASSVDDPGSWAPVPEETVTLADLPDVDLGEPGAAGLTADPAYRGVIVDGLGQTSGDAWSGSFPSSFVAYMERLGTAAFWFSSGSSTDPFKVPSPLSVSYAAAGSDPGPTPTAPPTQPVITNPTIAPPPTPTATPPATTPATAPVAAPAPVVPPVTAPAAAPVLPAVPEAGDVAAVVPPATAVALPASTHLVATTAAGATTDARPATWPWWLGGACLLTTASLLLLPAPRRSRVA</sequence>
<comment type="caution">
    <text evidence="3">The sequence shown here is derived from an EMBL/GenBank/DDBJ whole genome shotgun (WGS) entry which is preliminary data.</text>
</comment>
<feature type="domain" description="Htaa" evidence="2">
    <location>
        <begin position="125"/>
        <end position="227"/>
    </location>
</feature>
<dbReference type="EMBL" id="JACMYC010000006">
    <property type="protein sequence ID" value="MBC2960995.1"/>
    <property type="molecule type" value="Genomic_DNA"/>
</dbReference>
<dbReference type="Pfam" id="PF04213">
    <property type="entry name" value="HtaA"/>
    <property type="match status" value="1"/>
</dbReference>
<evidence type="ECO:0000313" key="4">
    <source>
        <dbReference type="Proteomes" id="UP000604001"/>
    </source>
</evidence>
<feature type="compositionally biased region" description="Pro residues" evidence="1">
    <location>
        <begin position="311"/>
        <end position="320"/>
    </location>
</feature>
<name>A0ABR6U9E6_9ACTN</name>
<evidence type="ECO:0000256" key="1">
    <source>
        <dbReference type="SAM" id="MobiDB-lite"/>
    </source>
</evidence>
<evidence type="ECO:0000259" key="2">
    <source>
        <dbReference type="Pfam" id="PF04213"/>
    </source>
</evidence>
<dbReference type="RefSeq" id="WP_186346245.1">
    <property type="nucleotide sequence ID" value="NZ_BMMR01000004.1"/>
</dbReference>
<protein>
    <submittedName>
        <fullName evidence="3">HtaA domain-containing protein</fullName>
    </submittedName>
</protein>
<keyword evidence="4" id="KW-1185">Reference proteome</keyword>
<dbReference type="InterPro" id="IPR007331">
    <property type="entry name" value="Htaa"/>
</dbReference>
<dbReference type="PROSITE" id="PS51318">
    <property type="entry name" value="TAT"/>
    <property type="match status" value="1"/>
</dbReference>
<accession>A0ABR6U9E6</accession>
<dbReference type="Proteomes" id="UP000604001">
    <property type="component" value="Unassembled WGS sequence"/>
</dbReference>
<organism evidence="3 4">
    <name type="scientific">Nocardioides deserti</name>
    <dbReference type="NCBI Taxonomy" id="1588644"/>
    <lineage>
        <taxon>Bacteria</taxon>
        <taxon>Bacillati</taxon>
        <taxon>Actinomycetota</taxon>
        <taxon>Actinomycetes</taxon>
        <taxon>Propionibacteriales</taxon>
        <taxon>Nocardioidaceae</taxon>
        <taxon>Nocardioides</taxon>
    </lineage>
</organism>
<feature type="compositionally biased region" description="Pro residues" evidence="1">
    <location>
        <begin position="328"/>
        <end position="341"/>
    </location>
</feature>
<feature type="region of interest" description="Disordered" evidence="1">
    <location>
        <begin position="304"/>
        <end position="348"/>
    </location>
</feature>
<evidence type="ECO:0000313" key="3">
    <source>
        <dbReference type="EMBL" id="MBC2960995.1"/>
    </source>
</evidence>
<gene>
    <name evidence="3" type="ORF">H7344_11890</name>
</gene>
<reference evidence="3 4" key="1">
    <citation type="submission" date="2020-08" db="EMBL/GenBank/DDBJ databases">
        <title>novel species in genus Nocardioides.</title>
        <authorList>
            <person name="Zhang G."/>
        </authorList>
    </citation>
    <scope>NUCLEOTIDE SEQUENCE [LARGE SCALE GENOMIC DNA]</scope>
    <source>
        <strain evidence="3 4">SC8A-24</strain>
    </source>
</reference>